<dbReference type="AlphaFoldDB" id="A0A2J8RER1"/>
<evidence type="ECO:0000256" key="3">
    <source>
        <dbReference type="ARBA" id="ARBA00022989"/>
    </source>
</evidence>
<name>A0A2J8RER1_PONAB</name>
<proteinExistence type="predicted"/>
<reference evidence="5" key="1">
    <citation type="submission" date="2017-12" db="EMBL/GenBank/DDBJ databases">
        <title>High-resolution comparative analysis of great ape genomes.</title>
        <authorList>
            <person name="Pollen A."/>
            <person name="Hastie A."/>
            <person name="Hormozdiari F."/>
            <person name="Dougherty M."/>
            <person name="Liu R."/>
            <person name="Chaisson M."/>
            <person name="Hoppe E."/>
            <person name="Hill C."/>
            <person name="Pang A."/>
            <person name="Hillier L."/>
            <person name="Baker C."/>
            <person name="Armstrong J."/>
            <person name="Shendure J."/>
            <person name="Paten B."/>
            <person name="Wilson R."/>
            <person name="Chao H."/>
            <person name="Schneider V."/>
            <person name="Ventura M."/>
            <person name="Kronenberg Z."/>
            <person name="Murali S."/>
            <person name="Gordon D."/>
            <person name="Cantsilieris S."/>
            <person name="Munson K."/>
            <person name="Nelson B."/>
            <person name="Raja A."/>
            <person name="Underwood J."/>
            <person name="Diekhans M."/>
            <person name="Fiddes I."/>
            <person name="Haussler D."/>
            <person name="Eichler E."/>
        </authorList>
    </citation>
    <scope>NUCLEOTIDE SEQUENCE [LARGE SCALE GENOMIC DNA]</scope>
    <source>
        <strain evidence="5">Susie</strain>
    </source>
</reference>
<protein>
    <submittedName>
        <fullName evidence="5">G6PC isoform 3</fullName>
    </submittedName>
</protein>
<accession>A0A2J8RER1</accession>
<dbReference type="GO" id="GO:0006094">
    <property type="term" value="P:gluconeogenesis"/>
    <property type="evidence" value="ECO:0007669"/>
    <property type="project" value="TreeGrafter"/>
</dbReference>
<dbReference type="GO" id="GO:0016020">
    <property type="term" value="C:membrane"/>
    <property type="evidence" value="ECO:0007669"/>
    <property type="project" value="UniProtKB-SubCell"/>
</dbReference>
<dbReference type="GO" id="GO:0051156">
    <property type="term" value="P:glucose 6-phosphate metabolic process"/>
    <property type="evidence" value="ECO:0007669"/>
    <property type="project" value="TreeGrafter"/>
</dbReference>
<keyword evidence="2" id="KW-0812">Transmembrane</keyword>
<evidence type="ECO:0000256" key="4">
    <source>
        <dbReference type="ARBA" id="ARBA00023136"/>
    </source>
</evidence>
<organism evidence="5">
    <name type="scientific">Pongo abelii</name>
    <name type="common">Sumatran orangutan</name>
    <name type="synonym">Pongo pygmaeus abelii</name>
    <dbReference type="NCBI Taxonomy" id="9601"/>
    <lineage>
        <taxon>Eukaryota</taxon>
        <taxon>Metazoa</taxon>
        <taxon>Chordata</taxon>
        <taxon>Craniata</taxon>
        <taxon>Vertebrata</taxon>
        <taxon>Euteleostomi</taxon>
        <taxon>Mammalia</taxon>
        <taxon>Eutheria</taxon>
        <taxon>Euarchontoglires</taxon>
        <taxon>Primates</taxon>
        <taxon>Haplorrhini</taxon>
        <taxon>Catarrhini</taxon>
        <taxon>Hominidae</taxon>
        <taxon>Pongo</taxon>
    </lineage>
</organism>
<dbReference type="GO" id="GO:0004346">
    <property type="term" value="F:glucose-6-phosphatase activity"/>
    <property type="evidence" value="ECO:0007669"/>
    <property type="project" value="TreeGrafter"/>
</dbReference>
<comment type="subcellular location">
    <subcellularLocation>
        <location evidence="1">Membrane</location>
        <topology evidence="1">Multi-pass membrane protein</topology>
    </subcellularLocation>
</comment>
<evidence type="ECO:0000256" key="2">
    <source>
        <dbReference type="ARBA" id="ARBA00022692"/>
    </source>
</evidence>
<evidence type="ECO:0000256" key="1">
    <source>
        <dbReference type="ARBA" id="ARBA00004141"/>
    </source>
</evidence>
<comment type="caution">
    <text evidence="5">The sequence shown here is derived from an EMBL/GenBank/DDBJ whole genome shotgun (WGS) entry which is preliminary data.</text>
</comment>
<evidence type="ECO:0000313" key="5">
    <source>
        <dbReference type="EMBL" id="PNJ07012.1"/>
    </source>
</evidence>
<gene>
    <name evidence="5" type="ORF">CR201_G0051431</name>
</gene>
<sequence>MEEGMNVLHDFGIQSTHYLQVNYEDSQDWFILVSAIADLRNAFYVLFPIWFHLQEAVGIKLLWVAVIGDWLNLVFKWILFGQRPYWWVLDTDYYSNTSVPLIKQFPVTCETGPGKEKADLQISVLECHFVVGILGCAAECLSVTNLPCCSFSSSSCCRSPVRHCCCRNFQPHPQHL</sequence>
<dbReference type="EMBL" id="NDHI03003706">
    <property type="protein sequence ID" value="PNJ07012.1"/>
    <property type="molecule type" value="Genomic_DNA"/>
</dbReference>
<dbReference type="PANTHER" id="PTHR12591">
    <property type="entry name" value="GLUCOSE-6-PHOSPHATASE"/>
    <property type="match status" value="1"/>
</dbReference>
<dbReference type="PANTHER" id="PTHR12591:SF3">
    <property type="entry name" value="GLUCOSE-6-PHOSPHATASE CATALYTIC SUBUNIT 1"/>
    <property type="match status" value="1"/>
</dbReference>
<keyword evidence="4" id="KW-0472">Membrane</keyword>
<keyword evidence="3" id="KW-1133">Transmembrane helix</keyword>